<keyword evidence="2" id="KW-1185">Reference proteome</keyword>
<name>A0ABQ3DC84_9ACTN</name>
<dbReference type="RefSeq" id="WP_229918118.1">
    <property type="nucleotide sequence ID" value="NZ_BMVN01000104.1"/>
</dbReference>
<reference evidence="2" key="1">
    <citation type="journal article" date="2019" name="Int. J. Syst. Evol. Microbiol.">
        <title>The Global Catalogue of Microorganisms (GCM) 10K type strain sequencing project: providing services to taxonomists for standard genome sequencing and annotation.</title>
        <authorList>
            <consortium name="The Broad Institute Genomics Platform"/>
            <consortium name="The Broad Institute Genome Sequencing Center for Infectious Disease"/>
            <person name="Wu L."/>
            <person name="Ma J."/>
        </authorList>
    </citation>
    <scope>NUCLEOTIDE SEQUENCE [LARGE SCALE GENOMIC DNA]</scope>
    <source>
        <strain evidence="2">JCM 4733</strain>
    </source>
</reference>
<evidence type="ECO:0000313" key="1">
    <source>
        <dbReference type="EMBL" id="GHA75314.1"/>
    </source>
</evidence>
<evidence type="ECO:0000313" key="2">
    <source>
        <dbReference type="Proteomes" id="UP000653644"/>
    </source>
</evidence>
<protein>
    <recommendedName>
        <fullName evidence="3">Helicase-associated domain-containing protein</fullName>
    </recommendedName>
</protein>
<organism evidence="1 2">
    <name type="scientific">Streptomyces canarius</name>
    <dbReference type="NCBI Taxonomy" id="285453"/>
    <lineage>
        <taxon>Bacteria</taxon>
        <taxon>Bacillati</taxon>
        <taxon>Actinomycetota</taxon>
        <taxon>Actinomycetes</taxon>
        <taxon>Kitasatosporales</taxon>
        <taxon>Streptomycetaceae</taxon>
        <taxon>Streptomyces</taxon>
    </lineage>
</organism>
<dbReference type="EMBL" id="BMVN01000104">
    <property type="protein sequence ID" value="GHA75314.1"/>
    <property type="molecule type" value="Genomic_DNA"/>
</dbReference>
<proteinExistence type="predicted"/>
<sequence>MNAVGDGGYPIGVWAKNRRAEARRALENAERRAAGETVPVGAGELPENRLVALEAIDPGWCPLGWTVAWQRCFTLTRAHTQAGGTLPEAARELVV</sequence>
<evidence type="ECO:0008006" key="3">
    <source>
        <dbReference type="Google" id="ProtNLM"/>
    </source>
</evidence>
<dbReference type="Proteomes" id="UP000653644">
    <property type="component" value="Unassembled WGS sequence"/>
</dbReference>
<comment type="caution">
    <text evidence="1">The sequence shown here is derived from an EMBL/GenBank/DDBJ whole genome shotgun (WGS) entry which is preliminary data.</text>
</comment>
<accession>A0ABQ3DC84</accession>
<gene>
    <name evidence="1" type="ORF">GCM10010345_91970</name>
</gene>